<evidence type="ECO:0000313" key="1">
    <source>
        <dbReference type="EMBL" id="MFL9840935.1"/>
    </source>
</evidence>
<organism evidence="1 2">
    <name type="scientific">Sphingomonas plantiphila</name>
    <dbReference type="NCBI Taxonomy" id="3163295"/>
    <lineage>
        <taxon>Bacteria</taxon>
        <taxon>Pseudomonadati</taxon>
        <taxon>Pseudomonadota</taxon>
        <taxon>Alphaproteobacteria</taxon>
        <taxon>Sphingomonadales</taxon>
        <taxon>Sphingomonadaceae</taxon>
        <taxon>Sphingomonas</taxon>
    </lineage>
</organism>
<name>A0ABW8YNY2_9SPHN</name>
<dbReference type="Proteomes" id="UP001629244">
    <property type="component" value="Unassembled WGS sequence"/>
</dbReference>
<comment type="caution">
    <text evidence="1">The sequence shown here is derived from an EMBL/GenBank/DDBJ whole genome shotgun (WGS) entry which is preliminary data.</text>
</comment>
<protein>
    <submittedName>
        <fullName evidence="1">Contact-dependent growth inhibition system immunity protein</fullName>
    </submittedName>
</protein>
<gene>
    <name evidence="1" type="ORF">ABS767_08185</name>
</gene>
<evidence type="ECO:0000313" key="2">
    <source>
        <dbReference type="Proteomes" id="UP001629244"/>
    </source>
</evidence>
<reference evidence="1 2" key="1">
    <citation type="submission" date="2024-06" db="EMBL/GenBank/DDBJ databases">
        <authorList>
            <person name="Kaempfer P."/>
            <person name="Viver T."/>
        </authorList>
    </citation>
    <scope>NUCLEOTIDE SEQUENCE [LARGE SCALE GENOMIC DNA]</scope>
    <source>
        <strain evidence="1 2">ST-64</strain>
    </source>
</reference>
<accession>A0ABW8YNY2</accession>
<sequence length="97" mass="11234">MELMPNDNPSAFKTFMDGYWNQTASDVYNDFGAALSDYKRTEGNEAYKRLIVEIEELRAVGRFPRLADIRCAYADPFWKDYDRIIVQEDVEAVDPLA</sequence>
<keyword evidence="2" id="KW-1185">Reference proteome</keyword>
<dbReference type="RefSeq" id="WP_408077854.1">
    <property type="nucleotide sequence ID" value="NZ_JBELQC010000001.1"/>
</dbReference>
<proteinExistence type="predicted"/>
<dbReference type="EMBL" id="JBELQC010000001">
    <property type="protein sequence ID" value="MFL9840935.1"/>
    <property type="molecule type" value="Genomic_DNA"/>
</dbReference>